<dbReference type="Gene3D" id="3.40.50.10540">
    <property type="entry name" value="Crotonobetainyl-coa:carnitine coa-transferase, domain 1"/>
    <property type="match status" value="2"/>
</dbReference>
<dbReference type="RefSeq" id="WP_378260743.1">
    <property type="nucleotide sequence ID" value="NZ_JBHUKR010000004.1"/>
</dbReference>
<dbReference type="EMBL" id="JBHUKR010000004">
    <property type="protein sequence ID" value="MFD2415177.1"/>
    <property type="molecule type" value="Genomic_DNA"/>
</dbReference>
<organism evidence="1 2">
    <name type="scientific">Amycolatopsis pigmentata</name>
    <dbReference type="NCBI Taxonomy" id="450801"/>
    <lineage>
        <taxon>Bacteria</taxon>
        <taxon>Bacillati</taxon>
        <taxon>Actinomycetota</taxon>
        <taxon>Actinomycetes</taxon>
        <taxon>Pseudonocardiales</taxon>
        <taxon>Pseudonocardiaceae</taxon>
        <taxon>Amycolatopsis</taxon>
    </lineage>
</organism>
<proteinExistence type="predicted"/>
<accession>A0ABW5FN37</accession>
<evidence type="ECO:0000313" key="2">
    <source>
        <dbReference type="Proteomes" id="UP001597417"/>
    </source>
</evidence>
<dbReference type="Proteomes" id="UP001597417">
    <property type="component" value="Unassembled WGS sequence"/>
</dbReference>
<evidence type="ECO:0000313" key="1">
    <source>
        <dbReference type="EMBL" id="MFD2415177.1"/>
    </source>
</evidence>
<dbReference type="PANTHER" id="PTHR48228">
    <property type="entry name" value="SUCCINYL-COA--D-CITRAMALATE COA-TRANSFERASE"/>
    <property type="match status" value="1"/>
</dbReference>
<reference evidence="2" key="1">
    <citation type="journal article" date="2019" name="Int. J. Syst. Evol. Microbiol.">
        <title>The Global Catalogue of Microorganisms (GCM) 10K type strain sequencing project: providing services to taxonomists for standard genome sequencing and annotation.</title>
        <authorList>
            <consortium name="The Broad Institute Genomics Platform"/>
            <consortium name="The Broad Institute Genome Sequencing Center for Infectious Disease"/>
            <person name="Wu L."/>
            <person name="Ma J."/>
        </authorList>
    </citation>
    <scope>NUCLEOTIDE SEQUENCE [LARGE SCALE GENOMIC DNA]</scope>
    <source>
        <strain evidence="2">CGMCC 4.7645</strain>
    </source>
</reference>
<dbReference type="InterPro" id="IPR044855">
    <property type="entry name" value="CoA-Trfase_III_dom3_sf"/>
</dbReference>
<sequence length="737" mass="78751">MPAPLAGIRVVDFGHFVAGPLLAVMLADQGAEVVHIDRPGTREPSENAFYHRDKRRITLDLKNPEDLAVARRMVIRSDVVVENFRPGVMGRLGLGYEDLRASCPGLVYCSLPGFAADDPRAGIPAWEGVVDAATGNTRIRAGEAPPGWDGTRPTYSAVPIASNFAAFLGAVGVVSALTERVKSGLGQRVEVPLYDAMFEAIGAAGAFVTAKGLPPERPLASGASGTFRCRDGRYVQFNPIGATRRFVLWFLQAAGKPEWFDETDEPVLRANLADLFASRDAAEWEELGNAAGVPIALIRTGQEWLRTPHARESGEVAAIEDPVLGPTWMAGIAVHSDTEPRLAPRHRPDADRAEILSELDTGAAPAVSEASGARNRPMSGLRVLDLTQILAGPTSGRILGELGADVVKINAPERRVAVHGVVNRGKQSILLDVQNPAGREVFWKLAETADVIVQNFPTGTAERYGIGYQDVKARRPDIVYVSVSSYGSRGPWAANRGYETQGQAVTGIMARAGGDTKPAVLGPYNLLDYGTGVLAAFAATLGLYRRAATGDGGYFTTSLAQTGTLHQARYLLDYAGKERTEPAGPGALGEGELQRFHRAADGWFFLGLREEEKDVLTSVMEGRSFADDDVATWVDRLQAAGLGAHAVVGIEDLMADKIACARELSITQMTEEVGEVRMPGIAIGMSATPPRLGPPARLPGEDVLTVLDHVGLTDALEELERRHAVQTANFPAAWGGP</sequence>
<dbReference type="InterPro" id="IPR050509">
    <property type="entry name" value="CoA-transferase_III"/>
</dbReference>
<name>A0ABW5FN37_9PSEU</name>
<dbReference type="Pfam" id="PF02515">
    <property type="entry name" value="CoA_transf_3"/>
    <property type="match status" value="2"/>
</dbReference>
<dbReference type="SUPFAM" id="SSF89796">
    <property type="entry name" value="CoA-transferase family III (CaiB/BaiF)"/>
    <property type="match status" value="2"/>
</dbReference>
<gene>
    <name evidence="1" type="ORF">ACFSXZ_02430</name>
</gene>
<dbReference type="Gene3D" id="3.30.1540.10">
    <property type="entry name" value="formyl-coa transferase, domain 3"/>
    <property type="match status" value="1"/>
</dbReference>
<keyword evidence="2" id="KW-1185">Reference proteome</keyword>
<comment type="caution">
    <text evidence="1">The sequence shown here is derived from an EMBL/GenBank/DDBJ whole genome shotgun (WGS) entry which is preliminary data.</text>
</comment>
<protein>
    <submittedName>
        <fullName evidence="1">CaiB/BaiF CoA transferase family protein</fullName>
    </submittedName>
</protein>
<dbReference type="InterPro" id="IPR003673">
    <property type="entry name" value="CoA-Trfase_fam_III"/>
</dbReference>
<dbReference type="PANTHER" id="PTHR48228:SF5">
    <property type="entry name" value="ALPHA-METHYLACYL-COA RACEMASE"/>
    <property type="match status" value="1"/>
</dbReference>
<dbReference type="GO" id="GO:0016740">
    <property type="term" value="F:transferase activity"/>
    <property type="evidence" value="ECO:0007669"/>
    <property type="project" value="UniProtKB-KW"/>
</dbReference>
<dbReference type="InterPro" id="IPR023606">
    <property type="entry name" value="CoA-Trfase_III_dom_1_sf"/>
</dbReference>
<keyword evidence="1" id="KW-0808">Transferase</keyword>